<dbReference type="CDD" id="cd03221">
    <property type="entry name" value="ABCF_EF-3"/>
    <property type="match status" value="1"/>
</dbReference>
<evidence type="ECO:0000313" key="5">
    <source>
        <dbReference type="Proteomes" id="UP000766698"/>
    </source>
</evidence>
<gene>
    <name evidence="4" type="ORF">GL263_12650</name>
</gene>
<dbReference type="EMBL" id="WMLF01000152">
    <property type="protein sequence ID" value="MBB1244403.1"/>
    <property type="molecule type" value="Genomic_DNA"/>
</dbReference>
<keyword evidence="2 4" id="KW-0067">ATP-binding</keyword>
<evidence type="ECO:0000256" key="2">
    <source>
        <dbReference type="ARBA" id="ARBA00022840"/>
    </source>
</evidence>
<name>A0ABR6EGK7_9ACTN</name>
<dbReference type="PROSITE" id="PS00211">
    <property type="entry name" value="ABC_TRANSPORTER_1"/>
    <property type="match status" value="1"/>
</dbReference>
<dbReference type="PANTHER" id="PTHR42855">
    <property type="entry name" value="ABC TRANSPORTER ATP-BINDING SUBUNIT"/>
    <property type="match status" value="1"/>
</dbReference>
<proteinExistence type="predicted"/>
<dbReference type="PANTHER" id="PTHR42855:SF2">
    <property type="entry name" value="DRUG RESISTANCE ABC TRANSPORTER,ATP-BINDING PROTEIN"/>
    <property type="match status" value="1"/>
</dbReference>
<evidence type="ECO:0000313" key="4">
    <source>
        <dbReference type="EMBL" id="MBB1244403.1"/>
    </source>
</evidence>
<dbReference type="Proteomes" id="UP000766698">
    <property type="component" value="Unassembled WGS sequence"/>
</dbReference>
<dbReference type="Gene3D" id="3.40.50.300">
    <property type="entry name" value="P-loop containing nucleotide triphosphate hydrolases"/>
    <property type="match status" value="1"/>
</dbReference>
<dbReference type="InterPro" id="IPR027417">
    <property type="entry name" value="P-loop_NTPase"/>
</dbReference>
<dbReference type="Pfam" id="PF00005">
    <property type="entry name" value="ABC_tran"/>
    <property type="match status" value="1"/>
</dbReference>
<sequence length="319" mass="35236">MPFQLSLQDVSKAYDGQVVLDQVSLTVRPGEVVGVVGDNGAGKSTLLRLMSGRESPDTGEVTVQTERGTALLGQRVELPPHTTVAGFVDHTLADIRELERLIEEAEHRLTDADGPALDAYAKLVARFEARDGYQADARVRVALAELGLGGLDHGRRIDSLAGGELARLSLACALASESELLLLDEPTNHLDVPSLEWLEERVRAHRGTVVAVCHDRTFLDRVTSTILEVDGARHAVRRYGDGYAGFLSAKAAARRRWEDEYRAWLADVAQQEQRSVTTAHQVAYNRQNHSNKMQFFRQGARVQRQVGSRVRNSLERLPT</sequence>
<dbReference type="InterPro" id="IPR003593">
    <property type="entry name" value="AAA+_ATPase"/>
</dbReference>
<dbReference type="InterPro" id="IPR017871">
    <property type="entry name" value="ABC_transporter-like_CS"/>
</dbReference>
<evidence type="ECO:0000256" key="1">
    <source>
        <dbReference type="ARBA" id="ARBA00022741"/>
    </source>
</evidence>
<comment type="caution">
    <text evidence="4">The sequence shown here is derived from an EMBL/GenBank/DDBJ whole genome shotgun (WGS) entry which is preliminary data.</text>
</comment>
<dbReference type="RefSeq" id="WP_182855763.1">
    <property type="nucleotide sequence ID" value="NZ_WMLF01000152.1"/>
</dbReference>
<accession>A0ABR6EGK7</accession>
<dbReference type="InterPro" id="IPR003439">
    <property type="entry name" value="ABC_transporter-like_ATP-bd"/>
</dbReference>
<protein>
    <submittedName>
        <fullName evidence="4">ABC-F family ATP-binding cassette domain-containing protein</fullName>
    </submittedName>
</protein>
<reference evidence="5" key="1">
    <citation type="journal article" date="2020" name="Syst. Appl. Microbiol.">
        <title>Streptomyces alkaliterrae sp. nov., isolated from an alkaline soil, and emended descriptions of Streptomyces alkaliphilus, Streptomyces calidiresistens and Streptomyces durbertensis.</title>
        <authorList>
            <person name="Swiecimska M."/>
            <person name="Golinska P."/>
            <person name="Nouioui I."/>
            <person name="Wypij M."/>
            <person name="Rai M."/>
            <person name="Sangal V."/>
            <person name="Goodfellow M."/>
        </authorList>
    </citation>
    <scope>NUCLEOTIDE SEQUENCE [LARGE SCALE GENOMIC DNA]</scope>
    <source>
        <strain evidence="5">DSM 104538</strain>
    </source>
</reference>
<evidence type="ECO:0000259" key="3">
    <source>
        <dbReference type="PROSITE" id="PS50893"/>
    </source>
</evidence>
<dbReference type="SMART" id="SM00382">
    <property type="entry name" value="AAA"/>
    <property type="match status" value="1"/>
</dbReference>
<dbReference type="InterPro" id="IPR051309">
    <property type="entry name" value="ABCF_ATPase"/>
</dbReference>
<dbReference type="SUPFAM" id="SSF52540">
    <property type="entry name" value="P-loop containing nucleoside triphosphate hydrolases"/>
    <property type="match status" value="1"/>
</dbReference>
<keyword evidence="1" id="KW-0547">Nucleotide-binding</keyword>
<feature type="domain" description="ABC transporter" evidence="3">
    <location>
        <begin position="5"/>
        <end position="273"/>
    </location>
</feature>
<dbReference type="PROSITE" id="PS50893">
    <property type="entry name" value="ABC_TRANSPORTER_2"/>
    <property type="match status" value="1"/>
</dbReference>
<dbReference type="GO" id="GO:0005524">
    <property type="term" value="F:ATP binding"/>
    <property type="evidence" value="ECO:0007669"/>
    <property type="project" value="UniProtKB-KW"/>
</dbReference>
<keyword evidence="5" id="KW-1185">Reference proteome</keyword>
<organism evidence="4 5">
    <name type="scientific">Streptomyces durbertensis</name>
    <dbReference type="NCBI Taxonomy" id="2448886"/>
    <lineage>
        <taxon>Bacteria</taxon>
        <taxon>Bacillati</taxon>
        <taxon>Actinomycetota</taxon>
        <taxon>Actinomycetes</taxon>
        <taxon>Kitasatosporales</taxon>
        <taxon>Streptomycetaceae</taxon>
        <taxon>Streptomyces</taxon>
    </lineage>
</organism>